<evidence type="ECO:0000256" key="2">
    <source>
        <dbReference type="ARBA" id="ARBA00023239"/>
    </source>
</evidence>
<dbReference type="CDD" id="cd06661">
    <property type="entry name" value="GGCT_like"/>
    <property type="match status" value="1"/>
</dbReference>
<accession>A0A1H0GGS7</accession>
<protein>
    <recommendedName>
        <fullName evidence="1">glutathione-specific gamma-glutamylcyclotransferase</fullName>
        <ecNumber evidence="1">4.3.2.7</ecNumber>
    </recommendedName>
</protein>
<dbReference type="Proteomes" id="UP000198795">
    <property type="component" value="Unassembled WGS sequence"/>
</dbReference>
<dbReference type="SUPFAM" id="SSF110857">
    <property type="entry name" value="Gamma-glutamyl cyclotransferase-like"/>
    <property type="match status" value="1"/>
</dbReference>
<dbReference type="InterPro" id="IPR013024">
    <property type="entry name" value="GGCT-like"/>
</dbReference>
<dbReference type="PANTHER" id="PTHR12192:SF2">
    <property type="entry name" value="GLUTATHIONE-SPECIFIC GAMMA-GLUTAMYLCYCLOTRANSFERASE 2"/>
    <property type="match status" value="1"/>
</dbReference>
<evidence type="ECO:0000256" key="1">
    <source>
        <dbReference type="ARBA" id="ARBA00012344"/>
    </source>
</evidence>
<name>A0A1H0GGS7_9HYPH</name>
<organism evidence="3 4">
    <name type="scientific">Filomicrobium insigne</name>
    <dbReference type="NCBI Taxonomy" id="418854"/>
    <lineage>
        <taxon>Bacteria</taxon>
        <taxon>Pseudomonadati</taxon>
        <taxon>Pseudomonadota</taxon>
        <taxon>Alphaproteobacteria</taxon>
        <taxon>Hyphomicrobiales</taxon>
        <taxon>Hyphomicrobiaceae</taxon>
        <taxon>Filomicrobium</taxon>
    </lineage>
</organism>
<evidence type="ECO:0000313" key="4">
    <source>
        <dbReference type="Proteomes" id="UP000198795"/>
    </source>
</evidence>
<gene>
    <name evidence="3" type="ORF">SAMN04488061_0150</name>
</gene>
<dbReference type="Gene3D" id="3.10.490.10">
    <property type="entry name" value="Gamma-glutamyl cyclotransferase-like"/>
    <property type="match status" value="1"/>
</dbReference>
<dbReference type="EC" id="4.3.2.7" evidence="1"/>
<dbReference type="PANTHER" id="PTHR12192">
    <property type="entry name" value="CATION TRANSPORT PROTEIN CHAC-RELATED"/>
    <property type="match status" value="1"/>
</dbReference>
<keyword evidence="2" id="KW-0456">Lyase</keyword>
<sequence>MTTWTPDPHSDGLREQQEGPGRDLSLWVFGYGSLMWRPGFRFQRAEHARLVGFSRSFCVFSMHHRGCETRPGLVLGLDRGGACEGMAFQIAEEDVPATLAYLREREQVSGVYREVRLPITLLNTQRQHVHALTYVVERAHPSYASRLPLQIQARLIRGACGTSGDNITYVLNTMSHLSDLGIRERQLERLLALIGPLVASRQTINGAQCPHVTSLSRAVRNQFRVRQPLRLSERRRFIYRQKIRQD</sequence>
<proteinExistence type="predicted"/>
<dbReference type="InterPro" id="IPR006840">
    <property type="entry name" value="ChaC"/>
</dbReference>
<dbReference type="InterPro" id="IPR036568">
    <property type="entry name" value="GGCT-like_sf"/>
</dbReference>
<dbReference type="Pfam" id="PF04752">
    <property type="entry name" value="ChaC"/>
    <property type="match status" value="1"/>
</dbReference>
<comment type="caution">
    <text evidence="3">The sequence shown here is derived from an EMBL/GenBank/DDBJ whole genome shotgun (WGS) entry which is preliminary data.</text>
</comment>
<dbReference type="EMBL" id="FNJC01000001">
    <property type="protein sequence ID" value="SDO05921.1"/>
    <property type="molecule type" value="Genomic_DNA"/>
</dbReference>
<reference evidence="3 4" key="1">
    <citation type="submission" date="2016-10" db="EMBL/GenBank/DDBJ databases">
        <authorList>
            <person name="Varghese N."/>
            <person name="Submissions S."/>
        </authorList>
    </citation>
    <scope>NUCLEOTIDE SEQUENCE [LARGE SCALE GENOMIC DNA]</scope>
    <source>
        <strain evidence="3 4">CGMCC 1.6497</strain>
    </source>
</reference>
<keyword evidence="4" id="KW-1185">Reference proteome</keyword>
<evidence type="ECO:0000313" key="3">
    <source>
        <dbReference type="EMBL" id="SDO05921.1"/>
    </source>
</evidence>